<reference evidence="2" key="1">
    <citation type="submission" date="2023-12" db="EMBL/GenBank/DDBJ databases">
        <title>Genome assembly of Anisodus tanguticus.</title>
        <authorList>
            <person name="Wang Y.-J."/>
        </authorList>
    </citation>
    <scope>NUCLEOTIDE SEQUENCE</scope>
    <source>
        <strain evidence="2">KB-2021</strain>
        <tissue evidence="2">Leaf</tissue>
    </source>
</reference>
<proteinExistence type="predicted"/>
<keyword evidence="3" id="KW-1185">Reference proteome</keyword>
<name>A0AAE1VH35_9SOLA</name>
<feature type="region of interest" description="Disordered" evidence="1">
    <location>
        <begin position="218"/>
        <end position="250"/>
    </location>
</feature>
<evidence type="ECO:0000313" key="2">
    <source>
        <dbReference type="EMBL" id="KAK4360145.1"/>
    </source>
</evidence>
<feature type="compositionally biased region" description="Polar residues" evidence="1">
    <location>
        <begin position="283"/>
        <end position="297"/>
    </location>
</feature>
<feature type="compositionally biased region" description="Basic and acidic residues" evidence="1">
    <location>
        <begin position="234"/>
        <end position="246"/>
    </location>
</feature>
<evidence type="ECO:0000256" key="1">
    <source>
        <dbReference type="SAM" id="MobiDB-lite"/>
    </source>
</evidence>
<dbReference type="Proteomes" id="UP001291623">
    <property type="component" value="Unassembled WGS sequence"/>
</dbReference>
<feature type="region of interest" description="Disordered" evidence="1">
    <location>
        <begin position="273"/>
        <end position="307"/>
    </location>
</feature>
<comment type="caution">
    <text evidence="2">The sequence shown here is derived from an EMBL/GenBank/DDBJ whole genome shotgun (WGS) entry which is preliminary data.</text>
</comment>
<dbReference type="AlphaFoldDB" id="A0AAE1VH35"/>
<organism evidence="2 3">
    <name type="scientific">Anisodus tanguticus</name>
    <dbReference type="NCBI Taxonomy" id="243964"/>
    <lineage>
        <taxon>Eukaryota</taxon>
        <taxon>Viridiplantae</taxon>
        <taxon>Streptophyta</taxon>
        <taxon>Embryophyta</taxon>
        <taxon>Tracheophyta</taxon>
        <taxon>Spermatophyta</taxon>
        <taxon>Magnoliopsida</taxon>
        <taxon>eudicotyledons</taxon>
        <taxon>Gunneridae</taxon>
        <taxon>Pentapetalae</taxon>
        <taxon>asterids</taxon>
        <taxon>lamiids</taxon>
        <taxon>Solanales</taxon>
        <taxon>Solanaceae</taxon>
        <taxon>Solanoideae</taxon>
        <taxon>Hyoscyameae</taxon>
        <taxon>Anisodus</taxon>
    </lineage>
</organism>
<feature type="compositionally biased region" description="Basic and acidic residues" evidence="1">
    <location>
        <begin position="298"/>
        <end position="307"/>
    </location>
</feature>
<gene>
    <name evidence="2" type="ORF">RND71_019097</name>
</gene>
<feature type="region of interest" description="Disordered" evidence="1">
    <location>
        <begin position="63"/>
        <end position="98"/>
    </location>
</feature>
<dbReference type="EMBL" id="JAVYJV010000010">
    <property type="protein sequence ID" value="KAK4360145.1"/>
    <property type="molecule type" value="Genomic_DNA"/>
</dbReference>
<accession>A0AAE1VH35</accession>
<protein>
    <submittedName>
        <fullName evidence="2">Uncharacterized protein</fullName>
    </submittedName>
</protein>
<evidence type="ECO:0000313" key="3">
    <source>
        <dbReference type="Proteomes" id="UP001291623"/>
    </source>
</evidence>
<sequence>MVHGILQFTPSIAFRYVLHRCESRDIRCRESFSFQKQHTSARARGAGGGPSIQYSLALSAPGFVSRPPRASTRRGREGAARRGRRSTPPARGSPVVSNEFAGRSAAQVSTMILPQACSIMVQVPVDYRIPLDNVVDDYTLQQIHEWSQDMNEELADHQDHQNGVEGAPTFAPAIVETSMIVHDANNVTATGYSMQSSFPFENQELIAPTIVPAVTKDTGKQTGQSDGVGSSAGHRVDHGLTRDPKAHRPKTVRFKDPSVTTVLGKPQAAEVEKFHQLPRHGKSQVTGINETPSLMRTENSKGTEPRR</sequence>